<name>A0A078AMG6_STYLE</name>
<feature type="compositionally biased region" description="Polar residues" evidence="2">
    <location>
        <begin position="522"/>
        <end position="536"/>
    </location>
</feature>
<dbReference type="Gene3D" id="3.30.1010.10">
    <property type="entry name" value="Phosphatidylinositol 3-kinase Catalytic Subunit, Chain A, domain 4"/>
    <property type="match status" value="1"/>
</dbReference>
<feature type="coiled-coil region" evidence="1">
    <location>
        <begin position="420"/>
        <end position="474"/>
    </location>
</feature>
<gene>
    <name evidence="4" type="primary">Contig4875.g5210</name>
    <name evidence="4" type="ORF">STYLEM_12623</name>
</gene>
<dbReference type="PANTHER" id="PTHR38737">
    <property type="entry name" value="ACTIN-FRAGMIN KINASE DDB_G0279609-RELATED"/>
    <property type="match status" value="1"/>
</dbReference>
<dbReference type="InterPro" id="IPR015275">
    <property type="entry name" value="Actin-fragmin_kin_cat_dom"/>
</dbReference>
<dbReference type="CDD" id="cd05124">
    <property type="entry name" value="AFK"/>
    <property type="match status" value="1"/>
</dbReference>
<evidence type="ECO:0000256" key="2">
    <source>
        <dbReference type="SAM" id="MobiDB-lite"/>
    </source>
</evidence>
<evidence type="ECO:0000313" key="5">
    <source>
        <dbReference type="Proteomes" id="UP000039865"/>
    </source>
</evidence>
<feature type="domain" description="Actin-fragmin kinase catalytic" evidence="3">
    <location>
        <begin position="143"/>
        <end position="414"/>
    </location>
</feature>
<dbReference type="EMBL" id="CCKQ01011973">
    <property type="protein sequence ID" value="CDW83575.1"/>
    <property type="molecule type" value="Genomic_DNA"/>
</dbReference>
<feature type="region of interest" description="Disordered" evidence="2">
    <location>
        <begin position="1"/>
        <end position="20"/>
    </location>
</feature>
<dbReference type="PANTHER" id="PTHR38737:SF1">
    <property type="entry name" value="ACTIN-FRAGMIN KINASE DDB_G0279609-RELATED"/>
    <property type="match status" value="1"/>
</dbReference>
<organism evidence="4 5">
    <name type="scientific">Stylonychia lemnae</name>
    <name type="common">Ciliate</name>
    <dbReference type="NCBI Taxonomy" id="5949"/>
    <lineage>
        <taxon>Eukaryota</taxon>
        <taxon>Sar</taxon>
        <taxon>Alveolata</taxon>
        <taxon>Ciliophora</taxon>
        <taxon>Intramacronucleata</taxon>
        <taxon>Spirotrichea</taxon>
        <taxon>Stichotrichia</taxon>
        <taxon>Sporadotrichida</taxon>
        <taxon>Oxytrichidae</taxon>
        <taxon>Stylonychinae</taxon>
        <taxon>Stylonychia</taxon>
    </lineage>
</organism>
<protein>
    <submittedName>
        <fullName evidence="4">Protein atypical group</fullName>
    </submittedName>
</protein>
<dbReference type="InterPro" id="IPR011009">
    <property type="entry name" value="Kinase-like_dom_sf"/>
</dbReference>
<dbReference type="AlphaFoldDB" id="A0A078AMG6"/>
<evidence type="ECO:0000259" key="3">
    <source>
        <dbReference type="Pfam" id="PF09192"/>
    </source>
</evidence>
<dbReference type="Gene3D" id="1.10.1070.11">
    <property type="entry name" value="Phosphatidylinositol 3-/4-kinase, catalytic domain"/>
    <property type="match status" value="1"/>
</dbReference>
<dbReference type="InParanoid" id="A0A078AMG6"/>
<dbReference type="Pfam" id="PF09192">
    <property type="entry name" value="Act-Frag_cataly"/>
    <property type="match status" value="1"/>
</dbReference>
<keyword evidence="1" id="KW-0175">Coiled coil</keyword>
<dbReference type="InterPro" id="IPR036940">
    <property type="entry name" value="PI3/4_kinase_cat_sf"/>
</dbReference>
<reference evidence="4 5" key="1">
    <citation type="submission" date="2014-06" db="EMBL/GenBank/DDBJ databases">
        <authorList>
            <person name="Swart Estienne"/>
        </authorList>
    </citation>
    <scope>NUCLEOTIDE SEQUENCE [LARGE SCALE GENOMIC DNA]</scope>
    <source>
        <strain evidence="4 5">130c</strain>
    </source>
</reference>
<evidence type="ECO:0000256" key="1">
    <source>
        <dbReference type="SAM" id="Coils"/>
    </source>
</evidence>
<dbReference type="InterPro" id="IPR037469">
    <property type="entry name" value="Put_AFK"/>
</dbReference>
<accession>A0A078AMG6</accession>
<keyword evidence="5" id="KW-1185">Reference proteome</keyword>
<sequence length="536" mass="62666">MQSYQNYLKIEQDDDKTEGRSQNYRYIQAPQANLFESYQNQVNVRQFIDPVLDRQPENLYVKQDIDRVTLEAIGEQDTVELRKKMMLLEMHKKNAMKHEPYQETNNKRPGPGLEVTANEKDELLARRNFTWTKPKFDLTSARIQLELVDWKKVLSVYCAKSSSSGVFFASQIHGAFVIKACADVVSSFFASKLYQKLHIPTPDIRVLAHQEKEFKFMLHSLERVSFHDDTLRYMIRIHMDRPFILLQEYIPAVSLQNMGQKRADRCFNVAYPDASNRLINIGKIIAADCCVNNPDRMPMIWDNHGNSTNILFEINTDEKIDDEKIANMDYSDFQFSSAVAIDNKTFSIHQRDRAQINYLKDYIKRIESFVEAVFTDLRLIINGDVAVLDFYKNHTLYEIKGRAAFRIIEGIIIGFFNIQNEGYKSALQAYEETKQAVQKDWKDVWSHGLKEIELEFFELTMNSVDKQMKVYEEEVKWVIKTNLFTFVIDHVIEGKGSYLIQKLREEEDKTALSRNEGGDGNYSEQNQIQSRQENYQ</sequence>
<proteinExistence type="predicted"/>
<dbReference type="Proteomes" id="UP000039865">
    <property type="component" value="Unassembled WGS sequence"/>
</dbReference>
<feature type="region of interest" description="Disordered" evidence="2">
    <location>
        <begin position="510"/>
        <end position="536"/>
    </location>
</feature>
<dbReference type="OrthoDB" id="428586at2759"/>
<dbReference type="SUPFAM" id="SSF56112">
    <property type="entry name" value="Protein kinase-like (PK-like)"/>
    <property type="match status" value="1"/>
</dbReference>
<evidence type="ECO:0000313" key="4">
    <source>
        <dbReference type="EMBL" id="CDW83575.1"/>
    </source>
</evidence>